<dbReference type="OrthoDB" id="274195at2"/>
<evidence type="ECO:0000313" key="2">
    <source>
        <dbReference type="Proteomes" id="UP000245802"/>
    </source>
</evidence>
<keyword evidence="2" id="KW-1185">Reference proteome</keyword>
<organism evidence="1 2">
    <name type="scientific">Gemmata obscuriglobus</name>
    <dbReference type="NCBI Taxonomy" id="114"/>
    <lineage>
        <taxon>Bacteria</taxon>
        <taxon>Pseudomonadati</taxon>
        <taxon>Planctomycetota</taxon>
        <taxon>Planctomycetia</taxon>
        <taxon>Gemmatales</taxon>
        <taxon>Gemmataceae</taxon>
        <taxon>Gemmata</taxon>
    </lineage>
</organism>
<dbReference type="EMBL" id="CP025958">
    <property type="protein sequence ID" value="AWM38943.1"/>
    <property type="molecule type" value="Genomic_DNA"/>
</dbReference>
<reference evidence="1 2" key="1">
    <citation type="submission" date="2018-01" db="EMBL/GenBank/DDBJ databases">
        <title>G. obscuriglobus.</title>
        <authorList>
            <person name="Franke J."/>
            <person name="Blomberg W."/>
            <person name="Selmecki A."/>
        </authorList>
    </citation>
    <scope>NUCLEOTIDE SEQUENCE [LARGE SCALE GENOMIC DNA]</scope>
    <source>
        <strain evidence="1 2">DSM 5831</strain>
    </source>
</reference>
<evidence type="ECO:0000313" key="1">
    <source>
        <dbReference type="EMBL" id="AWM38943.1"/>
    </source>
</evidence>
<accession>A0A2Z3GYU8</accession>
<dbReference type="AlphaFoldDB" id="A0A2Z3GYU8"/>
<proteinExistence type="predicted"/>
<name>A0A2Z3GYU8_9BACT</name>
<dbReference type="Proteomes" id="UP000245802">
    <property type="component" value="Chromosome"/>
</dbReference>
<sequence length="588" mass="67879">MARDRKPPAHGNDANWERARRMFQAGAPEFVEAVRQLPNAAALATFAETWWTDPRIEAKRLLFTYLELPFNAPRHEVLVKRLFKFADTTGDDAVMARFLTGFDRTIRRRRVTKVRYNHRRRENEQYEAVVTPSDTVLARDDRSYSGPWFTADREQFTAGKFLFSVATRNYLRRRAWRYFRKLGRQHPERYISAVCTALKLYTDADAPDGLALLDNWGLVHVLFHHSPVLDAKPTGWRVADGGSLSRLQPEPMFRKLWLRSAEPIFDLLVRARCRPVAMWAVQMLRKHFPERLTQLTLDELLEWLVSPSSVLNELALEVLEKRGGLEQVTIEQWLRITDEARTDLLDRICELVARSVKPEQVTFADAVALAMQRPVPLARLGLTFLQGKKVNTAEEITAVFGLRNAECEPLRVDLVKWACEVLSSRTDFDPVWVLEFLDSRFEEVREVGWEWFQIEPRARDAVLVWQRLLESPYDNIRFRLVGMLEERIKSRDGFGQLPPDRVRFLWATVLLNVQRGSRAKPFVVRQVIDRLSASPDEAGDLLPMIAVSLRSVRGPEFRAGLAGVARFVAKNPTRKPLVEAVFPELQWG</sequence>
<gene>
    <name evidence="1" type="ORF">C1280_19430</name>
</gene>
<dbReference type="RefSeq" id="WP_010047145.1">
    <property type="nucleotide sequence ID" value="NZ_CP025958.1"/>
</dbReference>
<protein>
    <submittedName>
        <fullName evidence="1">Uncharacterized protein</fullName>
    </submittedName>
</protein>
<dbReference type="KEGG" id="gog:C1280_19430"/>